<reference evidence="2" key="1">
    <citation type="submission" date="2023-10" db="EMBL/GenBank/DDBJ databases">
        <title>Chromosome-level genome of the transformable northern wattle, Acacia crassicarpa.</title>
        <authorList>
            <person name="Massaro I."/>
            <person name="Sinha N.R."/>
            <person name="Poethig S."/>
            <person name="Leichty A.R."/>
        </authorList>
    </citation>
    <scope>NUCLEOTIDE SEQUENCE</scope>
    <source>
        <strain evidence="2">Acra3RX</strain>
        <tissue evidence="2">Leaf</tissue>
    </source>
</reference>
<evidence type="ECO:0000313" key="3">
    <source>
        <dbReference type="Proteomes" id="UP001293593"/>
    </source>
</evidence>
<dbReference type="EMBL" id="JAWXYG010000001">
    <property type="protein sequence ID" value="KAK4284393.1"/>
    <property type="molecule type" value="Genomic_DNA"/>
</dbReference>
<evidence type="ECO:0000313" key="2">
    <source>
        <dbReference type="EMBL" id="KAK4284393.1"/>
    </source>
</evidence>
<name>A0AAE1N6N9_9FABA</name>
<comment type="caution">
    <text evidence="2">The sequence shown here is derived from an EMBL/GenBank/DDBJ whole genome shotgun (WGS) entry which is preliminary data.</text>
</comment>
<protein>
    <submittedName>
        <fullName evidence="2">Uncharacterized protein</fullName>
    </submittedName>
</protein>
<dbReference type="AlphaFoldDB" id="A0AAE1N6N9"/>
<dbReference type="Proteomes" id="UP001293593">
    <property type="component" value="Unassembled WGS sequence"/>
</dbReference>
<proteinExistence type="predicted"/>
<organism evidence="2 3">
    <name type="scientific">Acacia crassicarpa</name>
    <name type="common">northern wattle</name>
    <dbReference type="NCBI Taxonomy" id="499986"/>
    <lineage>
        <taxon>Eukaryota</taxon>
        <taxon>Viridiplantae</taxon>
        <taxon>Streptophyta</taxon>
        <taxon>Embryophyta</taxon>
        <taxon>Tracheophyta</taxon>
        <taxon>Spermatophyta</taxon>
        <taxon>Magnoliopsida</taxon>
        <taxon>eudicotyledons</taxon>
        <taxon>Gunneridae</taxon>
        <taxon>Pentapetalae</taxon>
        <taxon>rosids</taxon>
        <taxon>fabids</taxon>
        <taxon>Fabales</taxon>
        <taxon>Fabaceae</taxon>
        <taxon>Caesalpinioideae</taxon>
        <taxon>mimosoid clade</taxon>
        <taxon>Acacieae</taxon>
        <taxon>Acacia</taxon>
    </lineage>
</organism>
<gene>
    <name evidence="2" type="ORF">QN277_001235</name>
</gene>
<dbReference type="PANTHER" id="PTHR35687">
    <property type="entry name" value="OS07G0516700 PROTEIN"/>
    <property type="match status" value="1"/>
</dbReference>
<sequence length="116" mass="13729">MAMAMKKPYGYSKVEKEDPEEMKHRRAQFLIYKVMEQADQFDYSHRQNKAKASSSSCRSLRIRISKLKVRIGKRLRRFRKKIMLSVSAAKSGFHGRIMSHLKTWRNIISLPKPLFK</sequence>
<accession>A0AAE1N6N9</accession>
<evidence type="ECO:0000256" key="1">
    <source>
        <dbReference type="SAM" id="MobiDB-lite"/>
    </source>
</evidence>
<keyword evidence="3" id="KW-1185">Reference proteome</keyword>
<dbReference type="PANTHER" id="PTHR35687:SF1">
    <property type="entry name" value="OS07G0516700 PROTEIN"/>
    <property type="match status" value="1"/>
</dbReference>
<feature type="region of interest" description="Disordered" evidence="1">
    <location>
        <begin position="1"/>
        <end position="22"/>
    </location>
</feature>